<evidence type="ECO:0000256" key="2">
    <source>
        <dbReference type="ARBA" id="ARBA00022679"/>
    </source>
</evidence>
<protein>
    <submittedName>
        <fullName evidence="3">O-methyltransferase involved in polyketide biosynthesis</fullName>
    </submittedName>
</protein>
<gene>
    <name evidence="3" type="ORF">DFR74_103552</name>
</gene>
<dbReference type="STRING" id="1210090.GCA_001613185_06289"/>
<dbReference type="OrthoDB" id="9800233at2"/>
<dbReference type="GO" id="GO:0008168">
    <property type="term" value="F:methyltransferase activity"/>
    <property type="evidence" value="ECO:0007669"/>
    <property type="project" value="UniProtKB-KW"/>
</dbReference>
<keyword evidence="1 3" id="KW-0489">Methyltransferase</keyword>
<evidence type="ECO:0000256" key="1">
    <source>
        <dbReference type="ARBA" id="ARBA00022603"/>
    </source>
</evidence>
<keyword evidence="4" id="KW-1185">Reference proteome</keyword>
<dbReference type="RefSeq" id="WP_067513870.1">
    <property type="nucleotide sequence ID" value="NZ_CP107943.1"/>
</dbReference>
<sequence>MCADKIDGTALRGVPATALWTLRNRAVEALRPDSTYEDPESVRLYETIDYPYDDFGGPSQTHPLRALTFDNAIRDFRAEHPDGVVVALGEGLQTSFWRLADPTVRWVSVDLPEMIALRERLLPAEPRLTHVAASALDRSWFDAVEPGTPTFLSAEGLFMYFERADVLSLIADCAARFPGGRLLFDSIPAWFSKKTLSGMKLAKHSDYQAPPMPFHLSVAEAARLAGEIPGVASATDVDLAPGRGLWGSPLLSFFSHAPVLKNYRPCLTLLRFAN</sequence>
<dbReference type="PANTHER" id="PTHR43619">
    <property type="entry name" value="S-ADENOSYL-L-METHIONINE-DEPENDENT METHYLTRANSFERASE YKTD-RELATED"/>
    <property type="match status" value="1"/>
</dbReference>
<dbReference type="EMBL" id="QNRE01000003">
    <property type="protein sequence ID" value="RBO92904.1"/>
    <property type="molecule type" value="Genomic_DNA"/>
</dbReference>
<dbReference type="PIRSF" id="PIRSF028177">
    <property type="entry name" value="Polyketide_synth_Omtfrase_TcmP"/>
    <property type="match status" value="1"/>
</dbReference>
<dbReference type="Proteomes" id="UP000252586">
    <property type="component" value="Unassembled WGS sequence"/>
</dbReference>
<dbReference type="Pfam" id="PF04072">
    <property type="entry name" value="LCM"/>
    <property type="match status" value="1"/>
</dbReference>
<dbReference type="Gene3D" id="3.40.50.150">
    <property type="entry name" value="Vaccinia Virus protein VP39"/>
    <property type="match status" value="1"/>
</dbReference>
<comment type="caution">
    <text evidence="3">The sequence shown here is derived from an EMBL/GenBank/DDBJ whole genome shotgun (WGS) entry which is preliminary data.</text>
</comment>
<dbReference type="PANTHER" id="PTHR43619:SF2">
    <property type="entry name" value="S-ADENOSYL-L-METHIONINE-DEPENDENT METHYLTRANSFERASES SUPERFAMILY PROTEIN"/>
    <property type="match status" value="1"/>
</dbReference>
<dbReference type="InterPro" id="IPR007213">
    <property type="entry name" value="Ppm1/Ppm2/Tcmp"/>
</dbReference>
<dbReference type="SUPFAM" id="SSF53335">
    <property type="entry name" value="S-adenosyl-L-methionine-dependent methyltransferases"/>
    <property type="match status" value="1"/>
</dbReference>
<dbReference type="InterPro" id="IPR016874">
    <property type="entry name" value="TcmP-like"/>
</dbReference>
<dbReference type="AlphaFoldDB" id="A0A366DUH3"/>
<evidence type="ECO:0000313" key="3">
    <source>
        <dbReference type="EMBL" id="RBO92904.1"/>
    </source>
</evidence>
<organism evidence="3 4">
    <name type="scientific">Nocardia puris</name>
    <dbReference type="NCBI Taxonomy" id="208602"/>
    <lineage>
        <taxon>Bacteria</taxon>
        <taxon>Bacillati</taxon>
        <taxon>Actinomycetota</taxon>
        <taxon>Actinomycetes</taxon>
        <taxon>Mycobacteriales</taxon>
        <taxon>Nocardiaceae</taxon>
        <taxon>Nocardia</taxon>
    </lineage>
</organism>
<reference evidence="3 4" key="1">
    <citation type="submission" date="2018-06" db="EMBL/GenBank/DDBJ databases">
        <title>Genomic Encyclopedia of Type Strains, Phase IV (KMG-IV): sequencing the most valuable type-strain genomes for metagenomic binning, comparative biology and taxonomic classification.</title>
        <authorList>
            <person name="Goeker M."/>
        </authorList>
    </citation>
    <scope>NUCLEOTIDE SEQUENCE [LARGE SCALE GENOMIC DNA]</scope>
    <source>
        <strain evidence="3 4">DSM 44599</strain>
    </source>
</reference>
<name>A0A366DUH3_9NOCA</name>
<evidence type="ECO:0000313" key="4">
    <source>
        <dbReference type="Proteomes" id="UP000252586"/>
    </source>
</evidence>
<dbReference type="InterPro" id="IPR029063">
    <property type="entry name" value="SAM-dependent_MTases_sf"/>
</dbReference>
<dbReference type="GO" id="GO:0032259">
    <property type="term" value="P:methylation"/>
    <property type="evidence" value="ECO:0007669"/>
    <property type="project" value="UniProtKB-KW"/>
</dbReference>
<keyword evidence="2 3" id="KW-0808">Transferase</keyword>
<proteinExistence type="predicted"/>
<accession>A0A366DUH3</accession>